<dbReference type="CDD" id="cd00190">
    <property type="entry name" value="Tryp_SPc"/>
    <property type="match status" value="1"/>
</dbReference>
<keyword evidence="8" id="KW-0732">Signal</keyword>
<keyword evidence="2" id="KW-0964">Secreted</keyword>
<evidence type="ECO:0000259" key="10">
    <source>
        <dbReference type="PROSITE" id="PS50240"/>
    </source>
</evidence>
<dbReference type="PANTHER" id="PTHR24252:SF7">
    <property type="entry name" value="HYALIN"/>
    <property type="match status" value="1"/>
</dbReference>
<keyword evidence="6" id="KW-1015">Disulfide bond</keyword>
<keyword evidence="12" id="KW-1185">Reference proteome</keyword>
<dbReference type="VEuPathDB" id="VectorBase:SCAU009575"/>
<reference evidence="11" key="1">
    <citation type="submission" date="2020-05" db="UniProtKB">
        <authorList>
            <consortium name="EnsemblMetazoa"/>
        </authorList>
    </citation>
    <scope>IDENTIFICATION</scope>
    <source>
        <strain evidence="11">USDA</strain>
    </source>
</reference>
<proteinExistence type="predicted"/>
<dbReference type="SMART" id="SM00020">
    <property type="entry name" value="Tryp_SPc"/>
    <property type="match status" value="1"/>
</dbReference>
<dbReference type="FunFam" id="2.40.10.10:FF:000015">
    <property type="entry name" value="Atrial natriuretic peptide-converting enzyme"/>
    <property type="match status" value="1"/>
</dbReference>
<keyword evidence="3" id="KW-0645">Protease</keyword>
<feature type="chain" id="PRO_5009326952" description="Peptidase S1 domain-containing protein" evidence="8">
    <location>
        <begin position="26"/>
        <end position="403"/>
    </location>
</feature>
<dbReference type="SUPFAM" id="SSF50494">
    <property type="entry name" value="Trypsin-like serine proteases"/>
    <property type="match status" value="1"/>
</dbReference>
<dbReference type="OrthoDB" id="6380398at2759"/>
<keyword evidence="5" id="KW-0720">Serine protease</keyword>
<dbReference type="GO" id="GO:0035008">
    <property type="term" value="P:positive regulation of melanization defense response"/>
    <property type="evidence" value="ECO:0007669"/>
    <property type="project" value="UniProtKB-ARBA"/>
</dbReference>
<dbReference type="SMART" id="SM00042">
    <property type="entry name" value="CUB"/>
    <property type="match status" value="1"/>
</dbReference>
<dbReference type="InterPro" id="IPR000859">
    <property type="entry name" value="CUB_dom"/>
</dbReference>
<dbReference type="PROSITE" id="PS50240">
    <property type="entry name" value="TRYPSIN_DOM"/>
    <property type="match status" value="1"/>
</dbReference>
<feature type="domain" description="CUB" evidence="9">
    <location>
        <begin position="20"/>
        <end position="145"/>
    </location>
</feature>
<dbReference type="GO" id="GO:0050832">
    <property type="term" value="P:defense response to fungus"/>
    <property type="evidence" value="ECO:0007669"/>
    <property type="project" value="UniProtKB-ARBA"/>
</dbReference>
<protein>
    <recommendedName>
        <fullName evidence="13">Peptidase S1 domain-containing protein</fullName>
    </recommendedName>
</protein>
<dbReference type="PROSITE" id="PS00134">
    <property type="entry name" value="TRYPSIN_HIS"/>
    <property type="match status" value="1"/>
</dbReference>
<evidence type="ECO:0000256" key="4">
    <source>
        <dbReference type="ARBA" id="ARBA00022801"/>
    </source>
</evidence>
<dbReference type="EnsemblMetazoa" id="SCAU009575-RA">
    <property type="protein sequence ID" value="SCAU009575-PA"/>
    <property type="gene ID" value="SCAU009575"/>
</dbReference>
<dbReference type="PANTHER" id="PTHR24252">
    <property type="entry name" value="ACROSIN-RELATED"/>
    <property type="match status" value="1"/>
</dbReference>
<dbReference type="Gene3D" id="2.40.10.10">
    <property type="entry name" value="Trypsin-like serine proteases"/>
    <property type="match status" value="1"/>
</dbReference>
<dbReference type="PROSITE" id="PS01180">
    <property type="entry name" value="CUB"/>
    <property type="match status" value="1"/>
</dbReference>
<dbReference type="InterPro" id="IPR009003">
    <property type="entry name" value="Peptidase_S1_PA"/>
</dbReference>
<dbReference type="InterPro" id="IPR043504">
    <property type="entry name" value="Peptidase_S1_PA_chymotrypsin"/>
</dbReference>
<evidence type="ECO:0000313" key="12">
    <source>
        <dbReference type="Proteomes" id="UP000095300"/>
    </source>
</evidence>
<dbReference type="GO" id="GO:0160032">
    <property type="term" value="P:Toll receptor ligand protein activation cascade"/>
    <property type="evidence" value="ECO:0007669"/>
    <property type="project" value="UniProtKB-ARBA"/>
</dbReference>
<keyword evidence="4" id="KW-0378">Hydrolase</keyword>
<dbReference type="InterPro" id="IPR018114">
    <property type="entry name" value="TRYPSIN_HIS"/>
</dbReference>
<dbReference type="Pfam" id="PF00431">
    <property type="entry name" value="CUB"/>
    <property type="match status" value="1"/>
</dbReference>
<dbReference type="GO" id="GO:0006508">
    <property type="term" value="P:proteolysis"/>
    <property type="evidence" value="ECO:0007669"/>
    <property type="project" value="UniProtKB-KW"/>
</dbReference>
<evidence type="ECO:0000256" key="2">
    <source>
        <dbReference type="ARBA" id="ARBA00022525"/>
    </source>
</evidence>
<dbReference type="InterPro" id="IPR035914">
    <property type="entry name" value="Sperma_CUB_dom_sf"/>
</dbReference>
<comment type="caution">
    <text evidence="7">Lacks conserved residue(s) required for the propagation of feature annotation.</text>
</comment>
<comment type="subcellular location">
    <subcellularLocation>
        <location evidence="1">Secreted</location>
    </subcellularLocation>
</comment>
<dbReference type="InterPro" id="IPR001314">
    <property type="entry name" value="Peptidase_S1A"/>
</dbReference>
<evidence type="ECO:0000259" key="9">
    <source>
        <dbReference type="PROSITE" id="PS01180"/>
    </source>
</evidence>
<evidence type="ECO:0000256" key="3">
    <source>
        <dbReference type="ARBA" id="ARBA00022670"/>
    </source>
</evidence>
<organism evidence="11 12">
    <name type="scientific">Stomoxys calcitrans</name>
    <name type="common">Stable fly</name>
    <name type="synonym">Conops calcitrans</name>
    <dbReference type="NCBI Taxonomy" id="35570"/>
    <lineage>
        <taxon>Eukaryota</taxon>
        <taxon>Metazoa</taxon>
        <taxon>Ecdysozoa</taxon>
        <taxon>Arthropoda</taxon>
        <taxon>Hexapoda</taxon>
        <taxon>Insecta</taxon>
        <taxon>Pterygota</taxon>
        <taxon>Neoptera</taxon>
        <taxon>Endopterygota</taxon>
        <taxon>Diptera</taxon>
        <taxon>Brachycera</taxon>
        <taxon>Muscomorpha</taxon>
        <taxon>Muscoidea</taxon>
        <taxon>Muscidae</taxon>
        <taxon>Stomoxys</taxon>
    </lineage>
</organism>
<gene>
    <name evidence="11" type="primary">106080908</name>
</gene>
<evidence type="ECO:0000256" key="8">
    <source>
        <dbReference type="SAM" id="SignalP"/>
    </source>
</evidence>
<feature type="domain" description="Peptidase S1" evidence="10">
    <location>
        <begin position="158"/>
        <end position="397"/>
    </location>
</feature>
<dbReference type="CDD" id="cd00041">
    <property type="entry name" value="CUB"/>
    <property type="match status" value="1"/>
</dbReference>
<dbReference type="Gene3D" id="2.60.120.290">
    <property type="entry name" value="Spermadhesin, CUB domain"/>
    <property type="match status" value="1"/>
</dbReference>
<evidence type="ECO:0008006" key="13">
    <source>
        <dbReference type="Google" id="ProtNLM"/>
    </source>
</evidence>
<dbReference type="KEGG" id="scac:106080908"/>
<evidence type="ECO:0000256" key="5">
    <source>
        <dbReference type="ARBA" id="ARBA00022825"/>
    </source>
</evidence>
<dbReference type="Proteomes" id="UP000095300">
    <property type="component" value="Unassembled WGS sequence"/>
</dbReference>
<dbReference type="GO" id="GO:0004252">
    <property type="term" value="F:serine-type endopeptidase activity"/>
    <property type="evidence" value="ECO:0007669"/>
    <property type="project" value="InterPro"/>
</dbReference>
<evidence type="ECO:0000313" key="11">
    <source>
        <dbReference type="EnsemblMetazoa" id="SCAU009575-PA"/>
    </source>
</evidence>
<dbReference type="InterPro" id="IPR001254">
    <property type="entry name" value="Trypsin_dom"/>
</dbReference>
<dbReference type="Pfam" id="PF00089">
    <property type="entry name" value="Trypsin"/>
    <property type="match status" value="1"/>
</dbReference>
<evidence type="ECO:0000256" key="1">
    <source>
        <dbReference type="ARBA" id="ARBA00004613"/>
    </source>
</evidence>
<dbReference type="GO" id="GO:0005576">
    <property type="term" value="C:extracellular region"/>
    <property type="evidence" value="ECO:0007669"/>
    <property type="project" value="UniProtKB-SubCell"/>
</dbReference>
<dbReference type="AlphaFoldDB" id="A0A1I8PN47"/>
<dbReference type="PRINTS" id="PR00722">
    <property type="entry name" value="CHYMOTRYPSIN"/>
</dbReference>
<accession>A0A1I8PN47</accession>
<name>A0A1I8PN47_STOCA</name>
<dbReference type="SUPFAM" id="SSF49854">
    <property type="entry name" value="Spermadhesin, CUB domain"/>
    <property type="match status" value="1"/>
</dbReference>
<feature type="signal peptide" evidence="8">
    <location>
        <begin position="1"/>
        <end position="25"/>
    </location>
</feature>
<evidence type="ECO:0000256" key="7">
    <source>
        <dbReference type="PROSITE-ProRule" id="PRU00059"/>
    </source>
</evidence>
<sequence length="403" mass="45877">MVLANFLRLHLFVFFVIFCCDNSLAQQCPQAEYHILNEQQLLNITSPNYPNPYPKGTNCRYRIVAPMDYIVVVNCIFEVFPDSCANDYFLTSQDGDFQFNDGERFCRTTRITRFSRFRSIVVGYASVRSNSAQMGRLFCQAYVRPQPCNCGWSVNTRITNGRETMRHEFPSMVALRDVNSPQRVFCGGNIISHRHILTAAHCMRLFPEPSRIMAHVGDHDLAVTGESLFEAQYRIQRIINHPSYTSGPISTNNDISILITTLPIEWSRGVGPICLPWRRETESFAYQQVDVAGWGVLSFAGMKSNTLQKVQLLITENSICQEFYNGSIQQSHICTYDYMGQGQDACQYDSGGPVILRNSRMFLLGLISFGQSCGRRYGIGVNTRITSHLSWQWGYIQNDVCVM</sequence>
<dbReference type="STRING" id="35570.A0A1I8PN47"/>
<evidence type="ECO:0000256" key="6">
    <source>
        <dbReference type="ARBA" id="ARBA00023157"/>
    </source>
</evidence>